<sequence length="130" mass="14057">MWRGGGNEELNTLAVKGMSDGKQYSPLGTCNDNQATGPGANIGQGKPLRRSHFVVVQADEEREDNVKEPARIMHENRTKHGTPPARLASQREKINPLSILLLAQPGGRSNLKAGPHGGTQWSGEPSLRLD</sequence>
<dbReference type="Proteomes" id="UP000054565">
    <property type="component" value="Unassembled WGS sequence"/>
</dbReference>
<feature type="compositionally biased region" description="Polar residues" evidence="1">
    <location>
        <begin position="26"/>
        <end position="36"/>
    </location>
</feature>
<gene>
    <name evidence="2" type="ORF">CIRG_09992</name>
</gene>
<evidence type="ECO:0000313" key="2">
    <source>
        <dbReference type="EMBL" id="KMP02168.1"/>
    </source>
</evidence>
<proteinExistence type="predicted"/>
<name>A0A0J6Y669_COCIT</name>
<dbReference type="AlphaFoldDB" id="A0A0J6Y669"/>
<feature type="region of interest" description="Disordered" evidence="1">
    <location>
        <begin position="20"/>
        <end position="93"/>
    </location>
</feature>
<protein>
    <submittedName>
        <fullName evidence="2">Uncharacterized protein</fullName>
    </submittedName>
</protein>
<dbReference type="EMBL" id="DS028102">
    <property type="protein sequence ID" value="KMP02168.1"/>
    <property type="molecule type" value="Genomic_DNA"/>
</dbReference>
<evidence type="ECO:0000313" key="3">
    <source>
        <dbReference type="Proteomes" id="UP000054565"/>
    </source>
</evidence>
<feature type="compositionally biased region" description="Basic and acidic residues" evidence="1">
    <location>
        <begin position="64"/>
        <end position="78"/>
    </location>
</feature>
<evidence type="ECO:0000256" key="1">
    <source>
        <dbReference type="SAM" id="MobiDB-lite"/>
    </source>
</evidence>
<feature type="region of interest" description="Disordered" evidence="1">
    <location>
        <begin position="105"/>
        <end position="130"/>
    </location>
</feature>
<accession>A0A0J6Y669</accession>
<reference evidence="3" key="1">
    <citation type="journal article" date="2010" name="Genome Res.">
        <title>Population genomic sequencing of Coccidioides fungi reveals recent hybridization and transposon control.</title>
        <authorList>
            <person name="Neafsey D.E."/>
            <person name="Barker B.M."/>
            <person name="Sharpton T.J."/>
            <person name="Stajich J.E."/>
            <person name="Park D.J."/>
            <person name="Whiston E."/>
            <person name="Hung C.-Y."/>
            <person name="McMahan C."/>
            <person name="White J."/>
            <person name="Sykes S."/>
            <person name="Heiman D."/>
            <person name="Young S."/>
            <person name="Zeng Q."/>
            <person name="Abouelleil A."/>
            <person name="Aftuck L."/>
            <person name="Bessette D."/>
            <person name="Brown A."/>
            <person name="FitzGerald M."/>
            <person name="Lui A."/>
            <person name="Macdonald J.P."/>
            <person name="Priest M."/>
            <person name="Orbach M.J."/>
            <person name="Galgiani J.N."/>
            <person name="Kirkland T.N."/>
            <person name="Cole G.T."/>
            <person name="Birren B.W."/>
            <person name="Henn M.R."/>
            <person name="Taylor J.W."/>
            <person name="Rounsley S.D."/>
        </authorList>
    </citation>
    <scope>NUCLEOTIDE SEQUENCE [LARGE SCALE GENOMIC DNA]</scope>
    <source>
        <strain evidence="3">RMSCC 2394</strain>
    </source>
</reference>
<organism evidence="2 3">
    <name type="scientific">Coccidioides immitis RMSCC 2394</name>
    <dbReference type="NCBI Taxonomy" id="404692"/>
    <lineage>
        <taxon>Eukaryota</taxon>
        <taxon>Fungi</taxon>
        <taxon>Dikarya</taxon>
        <taxon>Ascomycota</taxon>
        <taxon>Pezizomycotina</taxon>
        <taxon>Eurotiomycetes</taxon>
        <taxon>Eurotiomycetidae</taxon>
        <taxon>Onygenales</taxon>
        <taxon>Onygenaceae</taxon>
        <taxon>Coccidioides</taxon>
    </lineage>
</organism>